<evidence type="ECO:0000256" key="5">
    <source>
        <dbReference type="ARBA" id="ARBA00022840"/>
    </source>
</evidence>
<keyword evidence="3" id="KW-0963">Cytoplasm</keyword>
<dbReference type="GO" id="GO:0005829">
    <property type="term" value="C:cytosol"/>
    <property type="evidence" value="ECO:0007669"/>
    <property type="project" value="TreeGrafter"/>
</dbReference>
<evidence type="ECO:0000256" key="1">
    <source>
        <dbReference type="ARBA" id="ARBA00004496"/>
    </source>
</evidence>
<reference evidence="9 10" key="1">
    <citation type="submission" date="2012-03" db="EMBL/GenBank/DDBJ databases">
        <authorList>
            <person name="Harkins D.M."/>
            <person name="Madupu R."/>
            <person name="Durkin A.S."/>
            <person name="Torralba M."/>
            <person name="Methe B."/>
            <person name="Sutton G.G."/>
            <person name="Nelson K.E."/>
        </authorList>
    </citation>
    <scope>NUCLEOTIDE SEQUENCE [LARGE SCALE GENOMIC DNA]</scope>
    <source>
        <strain evidence="9 10">CCUG 2042</strain>
    </source>
</reference>
<dbReference type="Pfam" id="PF02562">
    <property type="entry name" value="PhoH"/>
    <property type="match status" value="1"/>
</dbReference>
<dbReference type="GO" id="GO:0005524">
    <property type="term" value="F:ATP binding"/>
    <property type="evidence" value="ECO:0007669"/>
    <property type="project" value="UniProtKB-KW"/>
</dbReference>
<keyword evidence="4" id="KW-0547">Nucleotide-binding</keyword>
<feature type="domain" description="PhoH-like protein" evidence="8">
    <location>
        <begin position="136"/>
        <end position="339"/>
    </location>
</feature>
<dbReference type="FunFam" id="3.40.50.300:FF:000013">
    <property type="entry name" value="PhoH family ATPase"/>
    <property type="match status" value="1"/>
</dbReference>
<dbReference type="RefSeq" id="WP_005761545.1">
    <property type="nucleotide sequence ID" value="NZ_AJSX01000041.1"/>
</dbReference>
<sequence>MTELDKYKQEFTLSPQDNYRLQSLCGAFDDNLKLIESEFNLEIARRNFTFTIRSKDKQQKSYHEKLIQSAVKLIQNLYVETAPIKGKIKEIDLENVHMAIQESRMLTQAVEIDNLSDASEESKVYTTTIKTKRGLIKPRGKNQIEYLHNILTHDISFGIGPAGTGKTFLAVAAAVEALERQEVRRILLTRPAVEAGEKLGFLPGDLGSKIEPYLRPLYDALYEMLGFERVEKLMERNVIEIAPLAYMRGRTLNDSFIILDESQNTTVEQMKMFLTRIGFNSKAVITGDVTQVDLPRSQKSGLKHAIEVLSEVDDLSFNYFDSKDIVRHPVVAKVVQAYEKWEAEDEVRKQKLSEQRRQEKEEQFNISSESNTTKPY</sequence>
<dbReference type="AlphaFoldDB" id="I3D7V2"/>
<evidence type="ECO:0000256" key="7">
    <source>
        <dbReference type="SAM" id="MobiDB-lite"/>
    </source>
</evidence>
<evidence type="ECO:0000256" key="6">
    <source>
        <dbReference type="ARBA" id="ARBA00039970"/>
    </source>
</evidence>
<keyword evidence="5" id="KW-0067">ATP-binding</keyword>
<dbReference type="Gene3D" id="3.40.50.300">
    <property type="entry name" value="P-loop containing nucleotide triphosphate hydrolases"/>
    <property type="match status" value="1"/>
</dbReference>
<dbReference type="PATRIC" id="fig|1095749.3.peg.1850"/>
<dbReference type="InterPro" id="IPR027417">
    <property type="entry name" value="P-loop_NTPase"/>
</dbReference>
<organism evidence="9 10">
    <name type="scientific">Pasteurella bettyae CCUG 2042</name>
    <dbReference type="NCBI Taxonomy" id="1095749"/>
    <lineage>
        <taxon>Bacteria</taxon>
        <taxon>Pseudomonadati</taxon>
        <taxon>Pseudomonadota</taxon>
        <taxon>Gammaproteobacteria</taxon>
        <taxon>Pasteurellales</taxon>
        <taxon>Pasteurellaceae</taxon>
        <taxon>Pasteurella</taxon>
    </lineage>
</organism>
<comment type="subcellular location">
    <subcellularLocation>
        <location evidence="1">Cytoplasm</location>
    </subcellularLocation>
</comment>
<dbReference type="PANTHER" id="PTHR30473">
    <property type="entry name" value="PROTEIN PHOH"/>
    <property type="match status" value="1"/>
</dbReference>
<proteinExistence type="inferred from homology"/>
<evidence type="ECO:0000313" key="10">
    <source>
        <dbReference type="Proteomes" id="UP000006457"/>
    </source>
</evidence>
<dbReference type="Proteomes" id="UP000006457">
    <property type="component" value="Unassembled WGS sequence"/>
</dbReference>
<feature type="compositionally biased region" description="Basic and acidic residues" evidence="7">
    <location>
        <begin position="352"/>
        <end position="363"/>
    </location>
</feature>
<evidence type="ECO:0000259" key="8">
    <source>
        <dbReference type="Pfam" id="PF02562"/>
    </source>
</evidence>
<feature type="region of interest" description="Disordered" evidence="7">
    <location>
        <begin position="352"/>
        <end position="376"/>
    </location>
</feature>
<dbReference type="OrthoDB" id="9805148at2"/>
<comment type="caution">
    <text evidence="9">The sequence shown here is derived from an EMBL/GenBank/DDBJ whole genome shotgun (WGS) entry which is preliminary data.</text>
</comment>
<dbReference type="eggNOG" id="COG1702">
    <property type="taxonomic scope" value="Bacteria"/>
</dbReference>
<dbReference type="SUPFAM" id="SSF52540">
    <property type="entry name" value="P-loop containing nucleoside triphosphate hydrolases"/>
    <property type="match status" value="1"/>
</dbReference>
<evidence type="ECO:0000256" key="3">
    <source>
        <dbReference type="ARBA" id="ARBA00022490"/>
    </source>
</evidence>
<accession>I3D7V2</accession>
<evidence type="ECO:0000256" key="4">
    <source>
        <dbReference type="ARBA" id="ARBA00022741"/>
    </source>
</evidence>
<comment type="similarity">
    <text evidence="2">Belongs to the PhoH family.</text>
</comment>
<evidence type="ECO:0000256" key="2">
    <source>
        <dbReference type="ARBA" id="ARBA00010393"/>
    </source>
</evidence>
<dbReference type="EMBL" id="AJSX01000041">
    <property type="protein sequence ID" value="EIJ67795.1"/>
    <property type="molecule type" value="Genomic_DNA"/>
</dbReference>
<name>I3D7V2_9PAST</name>
<dbReference type="PANTHER" id="PTHR30473:SF1">
    <property type="entry name" value="PHOH-LIKE PROTEIN"/>
    <property type="match status" value="1"/>
</dbReference>
<protein>
    <recommendedName>
        <fullName evidence="6">PhoH-like protein</fullName>
    </recommendedName>
</protein>
<gene>
    <name evidence="9" type="primary">ybeZ_2</name>
    <name evidence="9" type="ORF">HMPREF1052_0550</name>
</gene>
<keyword evidence="10" id="KW-1185">Reference proteome</keyword>
<dbReference type="InterPro" id="IPR051451">
    <property type="entry name" value="PhoH2-like"/>
</dbReference>
<dbReference type="InterPro" id="IPR003714">
    <property type="entry name" value="PhoH"/>
</dbReference>
<feature type="compositionally biased region" description="Polar residues" evidence="7">
    <location>
        <begin position="364"/>
        <end position="376"/>
    </location>
</feature>
<evidence type="ECO:0000313" key="9">
    <source>
        <dbReference type="EMBL" id="EIJ67795.1"/>
    </source>
</evidence>